<dbReference type="PANTHER" id="PTHR27005:SF177">
    <property type="entry name" value="PROTEIN KINASE DOMAIN-CONTAINING PROTEIN"/>
    <property type="match status" value="1"/>
</dbReference>
<dbReference type="InParanoid" id="K3XQZ2"/>
<evidence type="ECO:0000313" key="6">
    <source>
        <dbReference type="Proteomes" id="UP000004995"/>
    </source>
</evidence>
<dbReference type="GO" id="GO:0005886">
    <property type="term" value="C:plasma membrane"/>
    <property type="evidence" value="ECO:0000318"/>
    <property type="project" value="GO_Central"/>
</dbReference>
<evidence type="ECO:0000313" key="5">
    <source>
        <dbReference type="EnsemblPlants" id="KQL04066"/>
    </source>
</evidence>
<keyword evidence="2" id="KW-0067">ATP-binding</keyword>
<dbReference type="InterPro" id="IPR045274">
    <property type="entry name" value="WAK-like"/>
</dbReference>
<dbReference type="PANTHER" id="PTHR27005">
    <property type="entry name" value="WALL-ASSOCIATED RECEPTOR KINASE-LIKE 21"/>
    <property type="match status" value="1"/>
</dbReference>
<dbReference type="HOGENOM" id="CLU_000288_21_4_1"/>
<evidence type="ECO:0000256" key="1">
    <source>
        <dbReference type="ARBA" id="ARBA00022741"/>
    </source>
</evidence>
<dbReference type="eggNOG" id="ENOG502QQPF">
    <property type="taxonomic scope" value="Eukaryota"/>
</dbReference>
<dbReference type="EnsemblPlants" id="KQL04066">
    <property type="protein sequence ID" value="KQL04066"/>
    <property type="gene ID" value="SETIT_004331mg"/>
</dbReference>
<keyword evidence="3" id="KW-0812">Transmembrane</keyword>
<reference evidence="5" key="2">
    <citation type="submission" date="2018-08" db="UniProtKB">
        <authorList>
            <consortium name="EnsemblPlants"/>
        </authorList>
    </citation>
    <scope>IDENTIFICATION</scope>
    <source>
        <strain evidence="5">Yugu1</strain>
    </source>
</reference>
<feature type="domain" description="Protein kinase" evidence="4">
    <location>
        <begin position="22"/>
        <end position="313"/>
    </location>
</feature>
<keyword evidence="1" id="KW-0547">Nucleotide-binding</keyword>
<dbReference type="InterPro" id="IPR001245">
    <property type="entry name" value="Ser-Thr/Tyr_kinase_cat_dom"/>
</dbReference>
<dbReference type="SUPFAM" id="SSF56112">
    <property type="entry name" value="Protein kinase-like (PK-like)"/>
    <property type="match status" value="1"/>
</dbReference>
<dbReference type="Gene3D" id="1.10.510.10">
    <property type="entry name" value="Transferase(Phosphotransferase) domain 1"/>
    <property type="match status" value="1"/>
</dbReference>
<evidence type="ECO:0000256" key="3">
    <source>
        <dbReference type="SAM" id="Phobius"/>
    </source>
</evidence>
<dbReference type="GO" id="GO:0005524">
    <property type="term" value="F:ATP binding"/>
    <property type="evidence" value="ECO:0007669"/>
    <property type="project" value="UniProtKB-KW"/>
</dbReference>
<dbReference type="PROSITE" id="PS00108">
    <property type="entry name" value="PROTEIN_KINASE_ST"/>
    <property type="match status" value="1"/>
</dbReference>
<keyword evidence="6" id="KW-1185">Reference proteome</keyword>
<accession>K3XQZ2</accession>
<dbReference type="Proteomes" id="UP000004995">
    <property type="component" value="Unassembled WGS sequence"/>
</dbReference>
<proteinExistence type="predicted"/>
<dbReference type="SMART" id="SM00220">
    <property type="entry name" value="S_TKc"/>
    <property type="match status" value="1"/>
</dbReference>
<keyword evidence="3" id="KW-0472">Membrane</keyword>
<organism evidence="5 6">
    <name type="scientific">Setaria italica</name>
    <name type="common">Foxtail millet</name>
    <name type="synonym">Panicum italicum</name>
    <dbReference type="NCBI Taxonomy" id="4555"/>
    <lineage>
        <taxon>Eukaryota</taxon>
        <taxon>Viridiplantae</taxon>
        <taxon>Streptophyta</taxon>
        <taxon>Embryophyta</taxon>
        <taxon>Tracheophyta</taxon>
        <taxon>Spermatophyta</taxon>
        <taxon>Magnoliopsida</taxon>
        <taxon>Liliopsida</taxon>
        <taxon>Poales</taxon>
        <taxon>Poaceae</taxon>
        <taxon>PACMAD clade</taxon>
        <taxon>Panicoideae</taxon>
        <taxon>Panicodae</taxon>
        <taxon>Paniceae</taxon>
        <taxon>Cenchrinae</taxon>
        <taxon>Setaria</taxon>
    </lineage>
</organism>
<dbReference type="PROSITE" id="PS50011">
    <property type="entry name" value="PROTEIN_KINASE_DOM"/>
    <property type="match status" value="1"/>
</dbReference>
<sequence length="316" mass="35108">MNANASGFHSDDPLHIPCSPNFPLAAKIAIGAIGGLFIIAIVIFIILLRKEKQKMKEFFRKNGGPIIEKVNRIKLFKKEELEPILKTSNLIGQGGFAVKKPKVDVKLADQFANEVIIQPRCCLEVDVPILVYEYVSNGSLDEVLHDSNRVPLDLGIRLKITAQSASGLAYMHSQITTPILHGDVKPANILLDEDFVPKIFDFGTSRMITIEEDYTSTIIGLYTSKSDVYSFGVVLLELITRKKVLDPDINDLLGNSYDPYAKKKGVIELVDPEISAEGTIEVFHSLAEIIVQCLNLDADLRTEMADVEEHLQFLSK</sequence>
<dbReference type="InterPro" id="IPR008271">
    <property type="entry name" value="Ser/Thr_kinase_AS"/>
</dbReference>
<dbReference type="Gramene" id="KQL04066">
    <property type="protein sequence ID" value="KQL04066"/>
    <property type="gene ID" value="SETIT_004331mg"/>
</dbReference>
<dbReference type="EMBL" id="AGNK02002816">
    <property type="status" value="NOT_ANNOTATED_CDS"/>
    <property type="molecule type" value="Genomic_DNA"/>
</dbReference>
<feature type="transmembrane region" description="Helical" evidence="3">
    <location>
        <begin position="24"/>
        <end position="48"/>
    </location>
</feature>
<evidence type="ECO:0000259" key="4">
    <source>
        <dbReference type="PROSITE" id="PS50011"/>
    </source>
</evidence>
<dbReference type="GO" id="GO:0004672">
    <property type="term" value="F:protein kinase activity"/>
    <property type="evidence" value="ECO:0007669"/>
    <property type="project" value="InterPro"/>
</dbReference>
<protein>
    <recommendedName>
        <fullName evidence="4">Protein kinase domain-containing protein</fullName>
    </recommendedName>
</protein>
<dbReference type="InterPro" id="IPR000719">
    <property type="entry name" value="Prot_kinase_dom"/>
</dbReference>
<name>K3XQZ2_SETIT</name>
<reference evidence="6" key="1">
    <citation type="journal article" date="2012" name="Nat. Biotechnol.">
        <title>Reference genome sequence of the model plant Setaria.</title>
        <authorList>
            <person name="Bennetzen J.L."/>
            <person name="Schmutz J."/>
            <person name="Wang H."/>
            <person name="Percifield R."/>
            <person name="Hawkins J."/>
            <person name="Pontaroli A.C."/>
            <person name="Estep M."/>
            <person name="Feng L."/>
            <person name="Vaughn J.N."/>
            <person name="Grimwood J."/>
            <person name="Jenkins J."/>
            <person name="Barry K."/>
            <person name="Lindquist E."/>
            <person name="Hellsten U."/>
            <person name="Deshpande S."/>
            <person name="Wang X."/>
            <person name="Wu X."/>
            <person name="Mitros T."/>
            <person name="Triplett J."/>
            <person name="Yang X."/>
            <person name="Ye C.Y."/>
            <person name="Mauro-Herrera M."/>
            <person name="Wang L."/>
            <person name="Li P."/>
            <person name="Sharma M."/>
            <person name="Sharma R."/>
            <person name="Ronald P.C."/>
            <person name="Panaud O."/>
            <person name="Kellogg E.A."/>
            <person name="Brutnell T.P."/>
            <person name="Doust A.N."/>
            <person name="Tuskan G.A."/>
            <person name="Rokhsar D."/>
            <person name="Devos K.M."/>
        </authorList>
    </citation>
    <scope>NUCLEOTIDE SEQUENCE [LARGE SCALE GENOMIC DNA]</scope>
    <source>
        <strain evidence="6">cv. Yugu1</strain>
    </source>
</reference>
<dbReference type="InterPro" id="IPR011009">
    <property type="entry name" value="Kinase-like_dom_sf"/>
</dbReference>
<keyword evidence="3" id="KW-1133">Transmembrane helix</keyword>
<evidence type="ECO:0000256" key="2">
    <source>
        <dbReference type="ARBA" id="ARBA00022840"/>
    </source>
</evidence>
<dbReference type="AlphaFoldDB" id="K3XQZ2"/>
<dbReference type="OMA" id="ITIEEDY"/>
<dbReference type="GO" id="GO:0007166">
    <property type="term" value="P:cell surface receptor signaling pathway"/>
    <property type="evidence" value="ECO:0000318"/>
    <property type="project" value="GO_Central"/>
</dbReference>
<dbReference type="Pfam" id="PF07714">
    <property type="entry name" value="PK_Tyr_Ser-Thr"/>
    <property type="match status" value="1"/>
</dbReference>